<dbReference type="Gene3D" id="1.10.1130.10">
    <property type="entry name" value="Flavocytochrome C3, Chain A"/>
    <property type="match status" value="1"/>
</dbReference>
<keyword evidence="11" id="KW-0472">Membrane</keyword>
<evidence type="ECO:0000256" key="11">
    <source>
        <dbReference type="SAM" id="Phobius"/>
    </source>
</evidence>
<dbReference type="InterPro" id="IPR036280">
    <property type="entry name" value="Multihaem_cyt_sf"/>
</dbReference>
<evidence type="ECO:0000256" key="5">
    <source>
        <dbReference type="ARBA" id="ARBA00022723"/>
    </source>
</evidence>
<evidence type="ECO:0000313" key="12">
    <source>
        <dbReference type="EMBL" id="MEZ6855105.1"/>
    </source>
</evidence>
<dbReference type="Pfam" id="PF02335">
    <property type="entry name" value="Cytochrom_C552"/>
    <property type="match status" value="1"/>
</dbReference>
<organism evidence="12 13">
    <name type="scientific">Halodesulfovibrio aestuarii</name>
    <dbReference type="NCBI Taxonomy" id="126333"/>
    <lineage>
        <taxon>Bacteria</taxon>
        <taxon>Pseudomonadati</taxon>
        <taxon>Thermodesulfobacteriota</taxon>
        <taxon>Desulfovibrionia</taxon>
        <taxon>Desulfovibrionales</taxon>
        <taxon>Desulfovibrionaceae</taxon>
        <taxon>Halodesulfovibrio</taxon>
    </lineage>
</organism>
<protein>
    <recommendedName>
        <fullName evidence="3">nitrite reductase (cytochrome; ammonia-forming)</fullName>
        <ecNumber evidence="3">1.7.2.2</ecNumber>
    </recommendedName>
</protein>
<keyword evidence="5" id="KW-0479">Metal-binding</keyword>
<dbReference type="PANTHER" id="PTHR30633">
    <property type="entry name" value="CYTOCHROME C-552 RESPIRATORY NITRITE REDUCTASE"/>
    <property type="match status" value="1"/>
</dbReference>
<evidence type="ECO:0000256" key="3">
    <source>
        <dbReference type="ARBA" id="ARBA00011887"/>
    </source>
</evidence>
<evidence type="ECO:0000313" key="13">
    <source>
        <dbReference type="Proteomes" id="UP001568358"/>
    </source>
</evidence>
<comment type="subcellular location">
    <subcellularLocation>
        <location evidence="1">Cell envelope</location>
    </subcellularLocation>
</comment>
<feature type="transmembrane region" description="Helical" evidence="11">
    <location>
        <begin position="5"/>
        <end position="23"/>
    </location>
</feature>
<evidence type="ECO:0000256" key="6">
    <source>
        <dbReference type="ARBA" id="ARBA00022729"/>
    </source>
</evidence>
<dbReference type="PANTHER" id="PTHR30633:SF0">
    <property type="entry name" value="CYTOCHROME C-552"/>
    <property type="match status" value="1"/>
</dbReference>
<keyword evidence="6" id="KW-0732">Signal</keyword>
<evidence type="ECO:0000256" key="10">
    <source>
        <dbReference type="ARBA" id="ARBA00049131"/>
    </source>
</evidence>
<dbReference type="CDD" id="cd00548">
    <property type="entry name" value="NrfA-like"/>
    <property type="match status" value="1"/>
</dbReference>
<evidence type="ECO:0000256" key="4">
    <source>
        <dbReference type="ARBA" id="ARBA00022617"/>
    </source>
</evidence>
<comment type="similarity">
    <text evidence="2">Belongs to the cytochrome c-552 family.</text>
</comment>
<gene>
    <name evidence="12" type="ORF">AB2Z07_16685</name>
</gene>
<evidence type="ECO:0000256" key="9">
    <source>
        <dbReference type="ARBA" id="ARBA00023004"/>
    </source>
</evidence>
<name>A0ABV4JZA2_9BACT</name>
<keyword evidence="11" id="KW-1133">Transmembrane helix</keyword>
<reference evidence="12 13" key="1">
    <citation type="submission" date="2024-07" db="EMBL/GenBank/DDBJ databases">
        <title>Active virus-host system and metabolic interactions in a Lokiarchaeon culture.</title>
        <authorList>
            <person name="Ponce Toledo R.I."/>
            <person name="Rodrigues Oliveira T."/>
            <person name="Schleper C."/>
        </authorList>
    </citation>
    <scope>NUCLEOTIDE SEQUENCE [LARGE SCALE GENOMIC DNA]</scope>
    <source>
        <strain evidence="12 13">B35</strain>
    </source>
</reference>
<dbReference type="EC" id="1.7.2.2" evidence="3"/>
<keyword evidence="7" id="KW-0106">Calcium</keyword>
<evidence type="ECO:0000256" key="2">
    <source>
        <dbReference type="ARBA" id="ARBA00009288"/>
    </source>
</evidence>
<dbReference type="RefSeq" id="WP_371151369.1">
    <property type="nucleotide sequence ID" value="NZ_JBFSOO010000028.1"/>
</dbReference>
<keyword evidence="4" id="KW-0349">Heme</keyword>
<keyword evidence="11" id="KW-0812">Transmembrane</keyword>
<dbReference type="EMBL" id="JBFSOO010000028">
    <property type="protein sequence ID" value="MEZ6855105.1"/>
    <property type="molecule type" value="Genomic_DNA"/>
</dbReference>
<keyword evidence="13" id="KW-1185">Reference proteome</keyword>
<dbReference type="PIRSF" id="PIRSF000243">
    <property type="entry name" value="Cyt_c552"/>
    <property type="match status" value="1"/>
</dbReference>
<dbReference type="SUPFAM" id="SSF48695">
    <property type="entry name" value="Multiheme cytochromes"/>
    <property type="match status" value="1"/>
</dbReference>
<dbReference type="Gene3D" id="1.20.140.10">
    <property type="entry name" value="Butyryl-CoA Dehydrogenase, subunit A, domain 3"/>
    <property type="match status" value="1"/>
</dbReference>
<keyword evidence="9" id="KW-0408">Iron</keyword>
<sequence>MKKNIIVIAGSIAIAAALMWLALDINTKKIEKVALTTVEGEPSDPAKSSTWKQLYPRQYETWASTRDSSEWEDMIETTPEQVIMRADPYSPTGPELLNIRGHYYSVIDFLTADGSGIPSEDGKDDTTSRCLRCHTSNARGLMERDGKMEFLSSSWTKYGSEALNPIGCVNCHDPKTAKLRMGPTGVDEMLTAAGLPDFNHSSHQEKRALICAQCHFEAYTETVGWKDKKGNSREATVTRTPWKNGFTLDDMERFYDDGSNFSSGKPYYDFIHPISKTPIIFSEHPDYELFKQGPHGKNGLACADCHMPYKQEGGVKFTDHKIGCPLDAIDRTCQTCHRKKEQYFKDVVAEKKKRKDMLADIAMKNLTKAHLEAGKAWEAGATEEEMAPVLADIRSSFWKWNSVARAAYFHAPEQTLKALADSNNKAQSARLALASILVKHGVTDYVAPEFKTKEEALSILSLPHRKEYMQAKCKFYETLAKKWVEDGKANGTYDEDISYPANMESRYTRECQQR</sequence>
<comment type="caution">
    <text evidence="12">The sequence shown here is derived from an EMBL/GenBank/DDBJ whole genome shotgun (WGS) entry which is preliminary data.</text>
</comment>
<comment type="catalytic activity">
    <reaction evidence="10">
        <text>6 Fe(III)-[cytochrome c] + NH4(+) + 2 H2O = 6 Fe(II)-[cytochrome c] + nitrite + 8 H(+)</text>
        <dbReference type="Rhea" id="RHEA:13089"/>
        <dbReference type="Rhea" id="RHEA-COMP:10350"/>
        <dbReference type="Rhea" id="RHEA-COMP:14399"/>
        <dbReference type="ChEBI" id="CHEBI:15377"/>
        <dbReference type="ChEBI" id="CHEBI:15378"/>
        <dbReference type="ChEBI" id="CHEBI:16301"/>
        <dbReference type="ChEBI" id="CHEBI:28938"/>
        <dbReference type="ChEBI" id="CHEBI:29033"/>
        <dbReference type="ChEBI" id="CHEBI:29034"/>
        <dbReference type="EC" id="1.7.2.2"/>
    </reaction>
</comment>
<evidence type="ECO:0000256" key="7">
    <source>
        <dbReference type="ARBA" id="ARBA00022837"/>
    </source>
</evidence>
<accession>A0ABV4JZA2</accession>
<dbReference type="InterPro" id="IPR003321">
    <property type="entry name" value="Cyt_c552"/>
</dbReference>
<dbReference type="Proteomes" id="UP001568358">
    <property type="component" value="Unassembled WGS sequence"/>
</dbReference>
<keyword evidence="8" id="KW-0560">Oxidoreductase</keyword>
<proteinExistence type="inferred from homology"/>
<evidence type="ECO:0000256" key="8">
    <source>
        <dbReference type="ARBA" id="ARBA00023002"/>
    </source>
</evidence>
<evidence type="ECO:0000256" key="1">
    <source>
        <dbReference type="ARBA" id="ARBA00004196"/>
    </source>
</evidence>